<evidence type="ECO:0008006" key="5">
    <source>
        <dbReference type="Google" id="ProtNLM"/>
    </source>
</evidence>
<name>A0A5B7JJ19_PORTR</name>
<keyword evidence="4" id="KW-1185">Reference proteome</keyword>
<feature type="region of interest" description="Disordered" evidence="1">
    <location>
        <begin position="83"/>
        <end position="102"/>
    </location>
</feature>
<dbReference type="EMBL" id="VSRR010104964">
    <property type="protein sequence ID" value="MPC96192.1"/>
    <property type="molecule type" value="Genomic_DNA"/>
</dbReference>
<dbReference type="Proteomes" id="UP000324222">
    <property type="component" value="Unassembled WGS sequence"/>
</dbReference>
<accession>A0A5B7JJ19</accession>
<evidence type="ECO:0000313" key="4">
    <source>
        <dbReference type="Proteomes" id="UP000324222"/>
    </source>
</evidence>
<proteinExistence type="predicted"/>
<reference evidence="3 4" key="1">
    <citation type="submission" date="2019-05" db="EMBL/GenBank/DDBJ databases">
        <title>Another draft genome of Portunus trituberculatus and its Hox gene families provides insights of decapod evolution.</title>
        <authorList>
            <person name="Jeong J.-H."/>
            <person name="Song I."/>
            <person name="Kim S."/>
            <person name="Choi T."/>
            <person name="Kim D."/>
            <person name="Ryu S."/>
            <person name="Kim W."/>
        </authorList>
    </citation>
    <scope>NUCLEOTIDE SEQUENCE [LARGE SCALE GENOMIC DNA]</scope>
    <source>
        <tissue evidence="3">Muscle</tissue>
    </source>
</reference>
<keyword evidence="2" id="KW-0732">Signal</keyword>
<protein>
    <recommendedName>
        <fullName evidence="5">Secreted protein</fullName>
    </recommendedName>
</protein>
<feature type="chain" id="PRO_5022761606" description="Secreted protein" evidence="2">
    <location>
        <begin position="20"/>
        <end position="102"/>
    </location>
</feature>
<gene>
    <name evidence="3" type="ORF">E2C01_091434</name>
</gene>
<evidence type="ECO:0000313" key="3">
    <source>
        <dbReference type="EMBL" id="MPC96192.1"/>
    </source>
</evidence>
<organism evidence="3 4">
    <name type="scientific">Portunus trituberculatus</name>
    <name type="common">Swimming crab</name>
    <name type="synonym">Neptunus trituberculatus</name>
    <dbReference type="NCBI Taxonomy" id="210409"/>
    <lineage>
        <taxon>Eukaryota</taxon>
        <taxon>Metazoa</taxon>
        <taxon>Ecdysozoa</taxon>
        <taxon>Arthropoda</taxon>
        <taxon>Crustacea</taxon>
        <taxon>Multicrustacea</taxon>
        <taxon>Malacostraca</taxon>
        <taxon>Eumalacostraca</taxon>
        <taxon>Eucarida</taxon>
        <taxon>Decapoda</taxon>
        <taxon>Pleocyemata</taxon>
        <taxon>Brachyura</taxon>
        <taxon>Eubrachyura</taxon>
        <taxon>Portunoidea</taxon>
        <taxon>Portunidae</taxon>
        <taxon>Portuninae</taxon>
        <taxon>Portunus</taxon>
    </lineage>
</organism>
<evidence type="ECO:0000256" key="1">
    <source>
        <dbReference type="SAM" id="MobiDB-lite"/>
    </source>
</evidence>
<feature type="signal peptide" evidence="2">
    <location>
        <begin position="1"/>
        <end position="19"/>
    </location>
</feature>
<dbReference type="AlphaFoldDB" id="A0A5B7JJ19"/>
<evidence type="ECO:0000256" key="2">
    <source>
        <dbReference type="SAM" id="SignalP"/>
    </source>
</evidence>
<sequence>MKGRVACCWGLAVFPSVTPHFTPAPCTPRCANQAALLAPSLNGLGKECHTARPCVYLQIKQVNFSLFSHHHLIHSLLYNPREAKHTNTSPSTPLSPLFASLP</sequence>
<comment type="caution">
    <text evidence="3">The sequence shown here is derived from an EMBL/GenBank/DDBJ whole genome shotgun (WGS) entry which is preliminary data.</text>
</comment>